<sequence length="247" mass="27529">MTSDHATPHAADRFERVYRGASPFRTPDGTALTPWDIGEPQPEVVALEGGGGITGDVLDVGCGPADNTFFLSDKGYRVTGVDASPTAVERARRRAVTRTHAPSFATVDVTEPPPDGLTGRFDTVLDSALYHCLDRERRERYADFLRSVCRPGGRLHLLCFSDEGQPPLGEIHYVAEDDLRALARSGWRLLTLRRARYLTAFTPWHIERHADLFGYPSPEEHLRTDFDGSDPQGRLFARAWLLTAQRL</sequence>
<dbReference type="GO" id="GO:0032259">
    <property type="term" value="P:methylation"/>
    <property type="evidence" value="ECO:0007669"/>
    <property type="project" value="UniProtKB-KW"/>
</dbReference>
<dbReference type="Pfam" id="PF13649">
    <property type="entry name" value="Methyltransf_25"/>
    <property type="match status" value="1"/>
</dbReference>
<accession>A0ABP5IMZ2</accession>
<organism evidence="5 6">
    <name type="scientific">Streptomyces albiaxialis</name>
    <dbReference type="NCBI Taxonomy" id="329523"/>
    <lineage>
        <taxon>Bacteria</taxon>
        <taxon>Bacillati</taxon>
        <taxon>Actinomycetota</taxon>
        <taxon>Actinomycetes</taxon>
        <taxon>Kitasatosporales</taxon>
        <taxon>Streptomycetaceae</taxon>
        <taxon>Streptomyces</taxon>
    </lineage>
</organism>
<comment type="caution">
    <text evidence="5">The sequence shown here is derived from an EMBL/GenBank/DDBJ whole genome shotgun (WGS) entry which is preliminary data.</text>
</comment>
<evidence type="ECO:0000313" key="6">
    <source>
        <dbReference type="Proteomes" id="UP001500016"/>
    </source>
</evidence>
<gene>
    <name evidence="5" type="ORF">GCM10009801_74420</name>
</gene>
<dbReference type="InterPro" id="IPR041698">
    <property type="entry name" value="Methyltransf_25"/>
</dbReference>
<dbReference type="RefSeq" id="WP_344534766.1">
    <property type="nucleotide sequence ID" value="NZ_BAAAPE010000025.1"/>
</dbReference>
<evidence type="ECO:0000259" key="4">
    <source>
        <dbReference type="Pfam" id="PF13649"/>
    </source>
</evidence>
<dbReference type="Proteomes" id="UP001500016">
    <property type="component" value="Unassembled WGS sequence"/>
</dbReference>
<dbReference type="PANTHER" id="PTHR43464">
    <property type="entry name" value="METHYLTRANSFERASE"/>
    <property type="match status" value="1"/>
</dbReference>
<protein>
    <submittedName>
        <fullName evidence="5">Class I SAM-dependent methyltransferase</fullName>
    </submittedName>
</protein>
<name>A0ABP5IMZ2_9ACTN</name>
<keyword evidence="2" id="KW-0808">Transferase</keyword>
<dbReference type="SUPFAM" id="SSF53335">
    <property type="entry name" value="S-adenosyl-L-methionine-dependent methyltransferases"/>
    <property type="match status" value="1"/>
</dbReference>
<evidence type="ECO:0000256" key="1">
    <source>
        <dbReference type="ARBA" id="ARBA00022603"/>
    </source>
</evidence>
<proteinExistence type="predicted"/>
<feature type="domain" description="Methyltransferase" evidence="4">
    <location>
        <begin position="57"/>
        <end position="153"/>
    </location>
</feature>
<keyword evidence="1 5" id="KW-0489">Methyltransferase</keyword>
<evidence type="ECO:0000256" key="3">
    <source>
        <dbReference type="ARBA" id="ARBA00022691"/>
    </source>
</evidence>
<dbReference type="EMBL" id="BAAAPE010000025">
    <property type="protein sequence ID" value="GAA2101284.1"/>
    <property type="molecule type" value="Genomic_DNA"/>
</dbReference>
<keyword evidence="3" id="KW-0949">S-adenosyl-L-methionine</keyword>
<dbReference type="InterPro" id="IPR029063">
    <property type="entry name" value="SAM-dependent_MTases_sf"/>
</dbReference>
<dbReference type="Gene3D" id="3.40.50.150">
    <property type="entry name" value="Vaccinia Virus protein VP39"/>
    <property type="match status" value="1"/>
</dbReference>
<dbReference type="PANTHER" id="PTHR43464:SF19">
    <property type="entry name" value="UBIQUINONE BIOSYNTHESIS O-METHYLTRANSFERASE, MITOCHONDRIAL"/>
    <property type="match status" value="1"/>
</dbReference>
<keyword evidence="6" id="KW-1185">Reference proteome</keyword>
<dbReference type="GO" id="GO:0008168">
    <property type="term" value="F:methyltransferase activity"/>
    <property type="evidence" value="ECO:0007669"/>
    <property type="project" value="UniProtKB-KW"/>
</dbReference>
<dbReference type="CDD" id="cd02440">
    <property type="entry name" value="AdoMet_MTases"/>
    <property type="match status" value="1"/>
</dbReference>
<reference evidence="6" key="1">
    <citation type="journal article" date="2019" name="Int. J. Syst. Evol. Microbiol.">
        <title>The Global Catalogue of Microorganisms (GCM) 10K type strain sequencing project: providing services to taxonomists for standard genome sequencing and annotation.</title>
        <authorList>
            <consortium name="The Broad Institute Genomics Platform"/>
            <consortium name="The Broad Institute Genome Sequencing Center for Infectious Disease"/>
            <person name="Wu L."/>
            <person name="Ma J."/>
        </authorList>
    </citation>
    <scope>NUCLEOTIDE SEQUENCE [LARGE SCALE GENOMIC DNA]</scope>
    <source>
        <strain evidence="6">JCM 15478</strain>
    </source>
</reference>
<evidence type="ECO:0000256" key="2">
    <source>
        <dbReference type="ARBA" id="ARBA00022679"/>
    </source>
</evidence>
<evidence type="ECO:0000313" key="5">
    <source>
        <dbReference type="EMBL" id="GAA2101284.1"/>
    </source>
</evidence>